<accession>A0AAD7B9J1</accession>
<dbReference type="EMBL" id="JARKIF010000025">
    <property type="protein sequence ID" value="KAJ7614803.1"/>
    <property type="molecule type" value="Genomic_DNA"/>
</dbReference>
<evidence type="ECO:0000313" key="1">
    <source>
        <dbReference type="EMBL" id="KAJ7614803.1"/>
    </source>
</evidence>
<sequence length="351" mass="39782">MAVPQELVDLIIDDLEGDTTSLRSCCLAARTFVLPAQVHLFKKIEFHPPEPTGGVPCRRFYEIIAVSPHLTALVQDLRIIMGEVKYARIPSWLVTEGTLADILPLLKLRHISIVGEPSHGKWIRPYNLEWDQLGASLQSAMVNILSSPTLDEASNLKSLSISSVFFSSRTYVHDGKYSRRWHPKLTSLFMAERGCHWFCDHFVNAQIDLSGLVTLTLAPTAFTGTWEDKLTEIAGYNRLENLTLHNSIRRCNALDEMMVTIFNVIPVNSNFETITLDAKPIPFRVESSQLQEAIDVLLAHADRLRMVQLRVITSRDEFLEWEETTRPLLHTLDERGLLVLTQLPDPFRVAT</sequence>
<dbReference type="SUPFAM" id="SSF52047">
    <property type="entry name" value="RNI-like"/>
    <property type="match status" value="1"/>
</dbReference>
<comment type="caution">
    <text evidence="1">The sequence shown here is derived from an EMBL/GenBank/DDBJ whole genome shotgun (WGS) entry which is preliminary data.</text>
</comment>
<proteinExistence type="predicted"/>
<keyword evidence="2" id="KW-1185">Reference proteome</keyword>
<organism evidence="1 2">
    <name type="scientific">Roridomyces roridus</name>
    <dbReference type="NCBI Taxonomy" id="1738132"/>
    <lineage>
        <taxon>Eukaryota</taxon>
        <taxon>Fungi</taxon>
        <taxon>Dikarya</taxon>
        <taxon>Basidiomycota</taxon>
        <taxon>Agaricomycotina</taxon>
        <taxon>Agaricomycetes</taxon>
        <taxon>Agaricomycetidae</taxon>
        <taxon>Agaricales</taxon>
        <taxon>Marasmiineae</taxon>
        <taxon>Mycenaceae</taxon>
        <taxon>Roridomyces</taxon>
    </lineage>
</organism>
<protein>
    <submittedName>
        <fullName evidence="1">Uncharacterized protein</fullName>
    </submittedName>
</protein>
<dbReference type="Proteomes" id="UP001221142">
    <property type="component" value="Unassembled WGS sequence"/>
</dbReference>
<gene>
    <name evidence="1" type="ORF">FB45DRAFT_1108925</name>
</gene>
<name>A0AAD7B9J1_9AGAR</name>
<dbReference type="AlphaFoldDB" id="A0AAD7B9J1"/>
<reference evidence="1" key="1">
    <citation type="submission" date="2023-03" db="EMBL/GenBank/DDBJ databases">
        <title>Massive genome expansion in bonnet fungi (Mycena s.s.) driven by repeated elements and novel gene families across ecological guilds.</title>
        <authorList>
            <consortium name="Lawrence Berkeley National Laboratory"/>
            <person name="Harder C.B."/>
            <person name="Miyauchi S."/>
            <person name="Viragh M."/>
            <person name="Kuo A."/>
            <person name="Thoen E."/>
            <person name="Andreopoulos B."/>
            <person name="Lu D."/>
            <person name="Skrede I."/>
            <person name="Drula E."/>
            <person name="Henrissat B."/>
            <person name="Morin E."/>
            <person name="Kohler A."/>
            <person name="Barry K."/>
            <person name="LaButti K."/>
            <person name="Morin E."/>
            <person name="Salamov A."/>
            <person name="Lipzen A."/>
            <person name="Mereny Z."/>
            <person name="Hegedus B."/>
            <person name="Baldrian P."/>
            <person name="Stursova M."/>
            <person name="Weitz H."/>
            <person name="Taylor A."/>
            <person name="Grigoriev I.V."/>
            <person name="Nagy L.G."/>
            <person name="Martin F."/>
            <person name="Kauserud H."/>
        </authorList>
    </citation>
    <scope>NUCLEOTIDE SEQUENCE</scope>
    <source>
        <strain evidence="1">9284</strain>
    </source>
</reference>
<evidence type="ECO:0000313" key="2">
    <source>
        <dbReference type="Proteomes" id="UP001221142"/>
    </source>
</evidence>